<reference evidence="7 8" key="1">
    <citation type="submission" date="2016-06" db="EMBL/GenBank/DDBJ databases">
        <authorList>
            <person name="Haines A.N."/>
            <person name="Council K.R."/>
        </authorList>
    </citation>
    <scope>NUCLEOTIDE SEQUENCE [LARGE SCALE GENOMIC DNA]</scope>
    <source>
        <strain evidence="7 8">SP158-29</strain>
    </source>
</reference>
<feature type="domain" description="D-isomer specific 2-hydroxyacid dehydrogenase NAD-binding" evidence="6">
    <location>
        <begin position="117"/>
        <end position="293"/>
    </location>
</feature>
<dbReference type="SUPFAM" id="SSF51735">
    <property type="entry name" value="NAD(P)-binding Rossmann-fold domains"/>
    <property type="match status" value="1"/>
</dbReference>
<dbReference type="GO" id="GO:0051287">
    <property type="term" value="F:NAD binding"/>
    <property type="evidence" value="ECO:0007669"/>
    <property type="project" value="InterPro"/>
</dbReference>
<evidence type="ECO:0000313" key="7">
    <source>
        <dbReference type="EMBL" id="PCH10742.1"/>
    </source>
</evidence>
<keyword evidence="3" id="KW-0520">NAD</keyword>
<keyword evidence="2 4" id="KW-0560">Oxidoreductase</keyword>
<comment type="similarity">
    <text evidence="1 4">Belongs to the D-isomer specific 2-hydroxyacid dehydrogenase family.</text>
</comment>
<evidence type="ECO:0000256" key="4">
    <source>
        <dbReference type="RuleBase" id="RU003719"/>
    </source>
</evidence>
<dbReference type="Pfam" id="PF00389">
    <property type="entry name" value="2-Hacid_dh"/>
    <property type="match status" value="1"/>
</dbReference>
<dbReference type="PANTHER" id="PTHR42789">
    <property type="entry name" value="D-ISOMER SPECIFIC 2-HYDROXYACID DEHYDROGENASE FAMILY PROTEIN (AFU_ORTHOLOGUE AFUA_6G10090)"/>
    <property type="match status" value="1"/>
</dbReference>
<dbReference type="GO" id="GO:0016616">
    <property type="term" value="F:oxidoreductase activity, acting on the CH-OH group of donors, NAD or NADP as acceptor"/>
    <property type="evidence" value="ECO:0007669"/>
    <property type="project" value="InterPro"/>
</dbReference>
<dbReference type="SUPFAM" id="SSF52283">
    <property type="entry name" value="Formate/glycerate dehydrogenase catalytic domain-like"/>
    <property type="match status" value="1"/>
</dbReference>
<proteinExistence type="inferred from homology"/>
<evidence type="ECO:0000256" key="2">
    <source>
        <dbReference type="ARBA" id="ARBA00023002"/>
    </source>
</evidence>
<evidence type="ECO:0000313" key="8">
    <source>
        <dbReference type="Proteomes" id="UP000217465"/>
    </source>
</evidence>
<dbReference type="InterPro" id="IPR006139">
    <property type="entry name" value="D-isomer_2_OHA_DH_cat_dom"/>
</dbReference>
<name>A0A854WNH8_9STRE</name>
<gene>
    <name evidence="7" type="primary">serA_2</name>
    <name evidence="7" type="ORF">A9Y57_02032</name>
</gene>
<protein>
    <submittedName>
        <fullName evidence="7">D-3-phosphoglycerate dehydrogenase</fullName>
    </submittedName>
</protein>
<dbReference type="InterPro" id="IPR036291">
    <property type="entry name" value="NAD(P)-bd_dom_sf"/>
</dbReference>
<evidence type="ECO:0000256" key="1">
    <source>
        <dbReference type="ARBA" id="ARBA00005854"/>
    </source>
</evidence>
<dbReference type="Pfam" id="PF02826">
    <property type="entry name" value="2-Hacid_dh_C"/>
    <property type="match status" value="1"/>
</dbReference>
<dbReference type="InterPro" id="IPR006140">
    <property type="entry name" value="D-isomer_DH_NAD-bd"/>
</dbReference>
<accession>A0A854WNH8</accession>
<dbReference type="PANTHER" id="PTHR42789:SF1">
    <property type="entry name" value="D-ISOMER SPECIFIC 2-HYDROXYACID DEHYDROGENASE FAMILY PROTEIN (AFU_ORTHOLOGUE AFUA_6G10090)"/>
    <property type="match status" value="1"/>
</dbReference>
<dbReference type="RefSeq" id="WP_096633979.1">
    <property type="nucleotide sequence ID" value="NZ_LQRO01000037.1"/>
</dbReference>
<evidence type="ECO:0000256" key="3">
    <source>
        <dbReference type="ARBA" id="ARBA00023027"/>
    </source>
</evidence>
<dbReference type="InterPro" id="IPR050857">
    <property type="entry name" value="D-2-hydroxyacid_DH"/>
</dbReference>
<comment type="caution">
    <text evidence="7">The sequence shown here is derived from an EMBL/GenBank/DDBJ whole genome shotgun (WGS) entry which is preliminary data.</text>
</comment>
<dbReference type="AlphaFoldDB" id="A0A854WNH8"/>
<sequence length="335" mass="37132">MNSHKIAIVNSSSFGKIFPNHIDRLNKIGTVSYFNFDSSITGKDLANELNEFDMVIASVTPFFDKEFFSLKKDLKLISRHGIGYNNIDIEAAKNVGTIVSIIPALVERDAVAENNITNLLNIMRKTTLAQKSVENDCWEERASFIGHSLYHKTVGILGIGNTGSGVAETLRNGFKCRVLAYDPFKDQLDVEQFGAEKVTFDYLLSNSDVICICANLTEENYHFIDKKAVSLMKTGVYISNSARGALVSENAIIKGVEQGKIAGYATDVLETEPGRSSHIFMNNDKIIVTPHTSAYTMECLEAMGEKCVQDCEKVSRGEIPVRSVQDQSFWINSKT</sequence>
<evidence type="ECO:0000259" key="5">
    <source>
        <dbReference type="Pfam" id="PF00389"/>
    </source>
</evidence>
<feature type="domain" description="D-isomer specific 2-hydroxyacid dehydrogenase catalytic" evidence="5">
    <location>
        <begin position="18"/>
        <end position="324"/>
    </location>
</feature>
<dbReference type="Gene3D" id="3.40.50.720">
    <property type="entry name" value="NAD(P)-binding Rossmann-like Domain"/>
    <property type="match status" value="2"/>
</dbReference>
<dbReference type="CDD" id="cd12177">
    <property type="entry name" value="2-Hacid_dh_12"/>
    <property type="match status" value="1"/>
</dbReference>
<evidence type="ECO:0000259" key="6">
    <source>
        <dbReference type="Pfam" id="PF02826"/>
    </source>
</evidence>
<dbReference type="Proteomes" id="UP000217465">
    <property type="component" value="Unassembled WGS sequence"/>
</dbReference>
<dbReference type="EMBL" id="NSGR01000010">
    <property type="protein sequence ID" value="PCH10742.1"/>
    <property type="molecule type" value="Genomic_DNA"/>
</dbReference>
<organism evidence="7 8">
    <name type="scientific">Streptococcus parauberis</name>
    <dbReference type="NCBI Taxonomy" id="1348"/>
    <lineage>
        <taxon>Bacteria</taxon>
        <taxon>Bacillati</taxon>
        <taxon>Bacillota</taxon>
        <taxon>Bacilli</taxon>
        <taxon>Lactobacillales</taxon>
        <taxon>Streptococcaceae</taxon>
        <taxon>Streptococcus</taxon>
    </lineage>
</organism>